<name>A0A8E7KLU4_9VIRU</name>
<organism evidence="1">
    <name type="scientific">Agapanthus tungrovirus</name>
    <dbReference type="NCBI Taxonomy" id="2838078"/>
    <lineage>
        <taxon>Viruses</taxon>
        <taxon>Riboviria</taxon>
        <taxon>Pararnavirae</taxon>
        <taxon>Artverviricota</taxon>
        <taxon>Revtraviricetes</taxon>
        <taxon>Ortervirales</taxon>
        <taxon>Caulimoviridae</taxon>
        <taxon>Tungrovirus</taxon>
        <taxon>Tungrovirus agapanthi</taxon>
    </lineage>
</organism>
<proteinExistence type="predicted"/>
<dbReference type="Pfam" id="PF06361">
    <property type="entry name" value="RTBV_P12"/>
    <property type="match status" value="1"/>
</dbReference>
<sequence length="112" mass="12622">MSDYPTFREAVSYFKDLESKALPETAAGAKDNTLNLDYTCVRTGSDKAQISKHLVNSYLLIDLHKKLDKLSLQQVVPQPAPIVEFGSNLLGQYKPPSKLGIKRKRSRLHYES</sequence>
<protein>
    <submittedName>
        <fullName evidence="1">p12</fullName>
    </submittedName>
</protein>
<evidence type="ECO:0000313" key="1">
    <source>
        <dbReference type="EMBL" id="QVY19171.1"/>
    </source>
</evidence>
<dbReference type="InterPro" id="IPR009417">
    <property type="entry name" value="RTBV_P12"/>
</dbReference>
<reference evidence="1" key="1">
    <citation type="submission" date="2020-05" db="EMBL/GenBank/DDBJ databases">
        <title>Novel viruses associated with indigenous members of the Amaryllidaceae family in South Africa.</title>
        <authorList>
            <person name="Read D.A."/>
            <person name="Thompson G.D."/>
        </authorList>
    </citation>
    <scope>NUCLEOTIDE SEQUENCE</scope>
    <source>
        <strain evidence="1">19-3013</strain>
    </source>
</reference>
<accession>A0A8E7KLU4</accession>
<dbReference type="EMBL" id="MT501690">
    <property type="protein sequence ID" value="QVY19171.1"/>
    <property type="molecule type" value="Genomic_RNA"/>
</dbReference>